<sequence>MLARVIETQERQEAMLQNQSRLLVRVVADLQRRCARPARQVTPSQCSVGSCNFHGAVCQSVAAQGSPPMSEVDDLSRRESGESAITPGARLRITLLLGRGHSSAPE</sequence>
<organism evidence="2 3">
    <name type="scientific">Prorocentrum cordatum</name>
    <dbReference type="NCBI Taxonomy" id="2364126"/>
    <lineage>
        <taxon>Eukaryota</taxon>
        <taxon>Sar</taxon>
        <taxon>Alveolata</taxon>
        <taxon>Dinophyceae</taxon>
        <taxon>Prorocentrales</taxon>
        <taxon>Prorocentraceae</taxon>
        <taxon>Prorocentrum</taxon>
    </lineage>
</organism>
<dbReference type="EMBL" id="CAUYUJ010016899">
    <property type="protein sequence ID" value="CAK0869892.1"/>
    <property type="molecule type" value="Genomic_DNA"/>
</dbReference>
<keyword evidence="3" id="KW-1185">Reference proteome</keyword>
<evidence type="ECO:0000313" key="3">
    <source>
        <dbReference type="Proteomes" id="UP001189429"/>
    </source>
</evidence>
<dbReference type="Proteomes" id="UP001189429">
    <property type="component" value="Unassembled WGS sequence"/>
</dbReference>
<comment type="caution">
    <text evidence="2">The sequence shown here is derived from an EMBL/GenBank/DDBJ whole genome shotgun (WGS) entry which is preliminary data.</text>
</comment>
<feature type="region of interest" description="Disordered" evidence="1">
    <location>
        <begin position="64"/>
        <end position="84"/>
    </location>
</feature>
<reference evidence="2" key="1">
    <citation type="submission" date="2023-10" db="EMBL/GenBank/DDBJ databases">
        <authorList>
            <person name="Chen Y."/>
            <person name="Shah S."/>
            <person name="Dougan E. K."/>
            <person name="Thang M."/>
            <person name="Chan C."/>
        </authorList>
    </citation>
    <scope>NUCLEOTIDE SEQUENCE [LARGE SCALE GENOMIC DNA]</scope>
</reference>
<gene>
    <name evidence="2" type="ORF">PCOR1329_LOCUS56127</name>
</gene>
<evidence type="ECO:0000313" key="2">
    <source>
        <dbReference type="EMBL" id="CAK0869892.1"/>
    </source>
</evidence>
<protein>
    <submittedName>
        <fullName evidence="2">Uncharacterized protein</fullName>
    </submittedName>
</protein>
<proteinExistence type="predicted"/>
<name>A0ABN9VA90_9DINO</name>
<accession>A0ABN9VA90</accession>
<evidence type="ECO:0000256" key="1">
    <source>
        <dbReference type="SAM" id="MobiDB-lite"/>
    </source>
</evidence>